<dbReference type="EMBL" id="VJZR01000002">
    <property type="protein sequence ID" value="TRX22753.1"/>
    <property type="molecule type" value="Genomic_DNA"/>
</dbReference>
<name>A0A553CQD0_9FLAO</name>
<protein>
    <submittedName>
        <fullName evidence="1">Uncharacterized protein</fullName>
    </submittedName>
</protein>
<dbReference type="AlphaFoldDB" id="A0A553CQD0"/>
<gene>
    <name evidence="1" type="ORF">FNW17_03010</name>
</gene>
<keyword evidence="2" id="KW-1185">Reference proteome</keyword>
<comment type="caution">
    <text evidence="1">The sequence shown here is derived from an EMBL/GenBank/DDBJ whole genome shotgun (WGS) entry which is preliminary data.</text>
</comment>
<proteinExistence type="predicted"/>
<sequence length="65" mass="7853">MYGVTTRVGLYVAIFIFLKKKYKGFSLLSLTQILLKTNIFTRKKVYLKNYKKRINLLKYKRIRCN</sequence>
<organism evidence="1 2">
    <name type="scientific">Flavobacterium franklandianum</name>
    <dbReference type="NCBI Taxonomy" id="2594430"/>
    <lineage>
        <taxon>Bacteria</taxon>
        <taxon>Pseudomonadati</taxon>
        <taxon>Bacteroidota</taxon>
        <taxon>Flavobacteriia</taxon>
        <taxon>Flavobacteriales</taxon>
        <taxon>Flavobacteriaceae</taxon>
        <taxon>Flavobacterium</taxon>
    </lineage>
</organism>
<evidence type="ECO:0000313" key="2">
    <source>
        <dbReference type="Proteomes" id="UP000318585"/>
    </source>
</evidence>
<reference evidence="1 2" key="1">
    <citation type="submission" date="2019-07" db="EMBL/GenBank/DDBJ databases">
        <title>Novel species of Flavobacterium.</title>
        <authorList>
            <person name="Liu Q."/>
            <person name="Xin Y.-H."/>
        </authorList>
    </citation>
    <scope>NUCLEOTIDE SEQUENCE [LARGE SCALE GENOMIC DNA]</scope>
    <source>
        <strain evidence="1 2">LB3P56</strain>
    </source>
</reference>
<evidence type="ECO:0000313" key="1">
    <source>
        <dbReference type="EMBL" id="TRX22753.1"/>
    </source>
</evidence>
<dbReference type="Proteomes" id="UP000318585">
    <property type="component" value="Unassembled WGS sequence"/>
</dbReference>
<accession>A0A553CQD0</accession>